<dbReference type="GO" id="GO:0016301">
    <property type="term" value="F:kinase activity"/>
    <property type="evidence" value="ECO:0007669"/>
    <property type="project" value="UniProtKB-KW"/>
</dbReference>
<evidence type="ECO:0000259" key="11">
    <source>
        <dbReference type="Pfam" id="PF00294"/>
    </source>
</evidence>
<dbReference type="GO" id="GO:0005524">
    <property type="term" value="F:ATP binding"/>
    <property type="evidence" value="ECO:0007669"/>
    <property type="project" value="UniProtKB-KW"/>
</dbReference>
<dbReference type="AlphaFoldDB" id="A0A4R1BII7"/>
<dbReference type="GO" id="GO:0016773">
    <property type="term" value="F:phosphotransferase activity, alcohol group as acceptor"/>
    <property type="evidence" value="ECO:0007669"/>
    <property type="project" value="InterPro"/>
</dbReference>
<sequence length="445" mass="46322">MAVVGDALLDRDVEGRVERVCPDAPAPVVDELERRSRPGGAGLAATLAARDGHRVTLVTALAGDAAGRELAALLEGFGVGVVDLGLRGRTPEKIRVRCGGQTLLRLDRGGAPGEPGRPAEEARRALESADAVLVADYGRGITAGEQLRELLSRLAPDVPVIWDPHPRGAQPVPGVRLATPNRDEAARLTPGIEDPAESAARLAARWRAGAVAVTLGSSGAVLATRSKERLTLPAPPVSPTDVCGAGDRFAAAAAALLAGGAPLEEAVSGAVVSASGFVAAGGAGSVIPAGDSVPEDLAGRVRERGGTVVAAGGCFDLLHAGHVRMLERARRLGDCLIVLLNSDASVRRIKGADRPLVGEEDRAAVLRALGCVDAVLVFDEDTPERALRRIRPHVFAKGGDYRPEELPEARVLEEWGGRVEILPYVEGRSTTRLIREAISRSETAP</sequence>
<comment type="pathway">
    <text evidence="1">Bacterial outer membrane biogenesis; LPS core biosynthesis.</text>
</comment>
<evidence type="ECO:0000256" key="8">
    <source>
        <dbReference type="ARBA" id="ARBA00023268"/>
    </source>
</evidence>
<dbReference type="InterPro" id="IPR011914">
    <property type="entry name" value="RfaE_dom_II"/>
</dbReference>
<comment type="catalytic activity">
    <reaction evidence="10">
        <text>D-glycero-beta-D-manno-heptose 1-phosphate + ATP + H(+) = ADP-D-glycero-beta-D-manno-heptose + diphosphate</text>
        <dbReference type="Rhea" id="RHEA:27465"/>
        <dbReference type="ChEBI" id="CHEBI:15378"/>
        <dbReference type="ChEBI" id="CHEBI:30616"/>
        <dbReference type="ChEBI" id="CHEBI:33019"/>
        <dbReference type="ChEBI" id="CHEBI:59967"/>
        <dbReference type="ChEBI" id="CHEBI:61593"/>
        <dbReference type="EC" id="2.7.7.70"/>
    </reaction>
</comment>
<keyword evidence="6" id="KW-0418">Kinase</keyword>
<gene>
    <name evidence="13" type="primary">rfaE2</name>
    <name evidence="13" type="ORF">E0L93_08970</name>
</gene>
<dbReference type="UniPathway" id="UPA00958"/>
<dbReference type="InterPro" id="IPR002173">
    <property type="entry name" value="Carboh/pur_kinase_PfkB_CS"/>
</dbReference>
<dbReference type="Gene3D" id="3.40.1190.20">
    <property type="match status" value="1"/>
</dbReference>
<feature type="domain" description="Cytidyltransferase-like" evidence="12">
    <location>
        <begin position="311"/>
        <end position="401"/>
    </location>
</feature>
<evidence type="ECO:0000256" key="10">
    <source>
        <dbReference type="ARBA" id="ARBA00047428"/>
    </source>
</evidence>
<evidence type="ECO:0000313" key="14">
    <source>
        <dbReference type="Proteomes" id="UP000295244"/>
    </source>
</evidence>
<dbReference type="Proteomes" id="UP000295244">
    <property type="component" value="Unassembled WGS sequence"/>
</dbReference>
<evidence type="ECO:0000259" key="12">
    <source>
        <dbReference type="Pfam" id="PF01467"/>
    </source>
</evidence>
<dbReference type="InterPro" id="IPR050385">
    <property type="entry name" value="Archaeal_FAD_synthase"/>
</dbReference>
<dbReference type="GO" id="GO:0016779">
    <property type="term" value="F:nucleotidyltransferase activity"/>
    <property type="evidence" value="ECO:0007669"/>
    <property type="project" value="UniProtKB-KW"/>
</dbReference>
<dbReference type="SUPFAM" id="SSF52374">
    <property type="entry name" value="Nucleotidylyl transferase"/>
    <property type="match status" value="1"/>
</dbReference>
<dbReference type="Gene3D" id="3.40.50.620">
    <property type="entry name" value="HUPs"/>
    <property type="match status" value="1"/>
</dbReference>
<reference evidence="13 14" key="1">
    <citation type="submission" date="2019-03" db="EMBL/GenBank/DDBJ databases">
        <title>Whole genome sequence of a novel Rubrobacter taiwanensis strain, isolated from Yellowstone National Park.</title>
        <authorList>
            <person name="Freed S."/>
            <person name="Ramaley R.F."/>
            <person name="Kyndt J.A."/>
        </authorList>
    </citation>
    <scope>NUCLEOTIDE SEQUENCE [LARGE SCALE GENOMIC DNA]</scope>
    <source>
        <strain evidence="13 14">Yellowstone</strain>
    </source>
</reference>
<evidence type="ECO:0000256" key="4">
    <source>
        <dbReference type="ARBA" id="ARBA00022695"/>
    </source>
</evidence>
<dbReference type="EC" id="2.7.7.70" evidence="2"/>
<name>A0A4R1BII7_9ACTN</name>
<evidence type="ECO:0000256" key="1">
    <source>
        <dbReference type="ARBA" id="ARBA00004713"/>
    </source>
</evidence>
<feature type="domain" description="Carbohydrate kinase PfkB" evidence="11">
    <location>
        <begin position="2"/>
        <end position="288"/>
    </location>
</feature>
<keyword evidence="7" id="KW-0067">ATP-binding</keyword>
<dbReference type="Pfam" id="PF01467">
    <property type="entry name" value="CTP_transf_like"/>
    <property type="match status" value="1"/>
</dbReference>
<evidence type="ECO:0000256" key="9">
    <source>
        <dbReference type="ARBA" id="ARBA00023277"/>
    </source>
</evidence>
<evidence type="ECO:0000256" key="6">
    <source>
        <dbReference type="ARBA" id="ARBA00022777"/>
    </source>
</evidence>
<dbReference type="PANTHER" id="PTHR43793:SF2">
    <property type="entry name" value="BIFUNCTIONAL PROTEIN HLDE"/>
    <property type="match status" value="1"/>
</dbReference>
<dbReference type="NCBIfam" id="TIGR02199">
    <property type="entry name" value="rfaE_dom_II"/>
    <property type="match status" value="1"/>
</dbReference>
<proteinExistence type="predicted"/>
<dbReference type="InterPro" id="IPR011611">
    <property type="entry name" value="PfkB_dom"/>
</dbReference>
<keyword evidence="9" id="KW-0119">Carbohydrate metabolism</keyword>
<dbReference type="InterPro" id="IPR029056">
    <property type="entry name" value="Ribokinase-like"/>
</dbReference>
<keyword evidence="5" id="KW-0547">Nucleotide-binding</keyword>
<dbReference type="EMBL" id="SKBU01000015">
    <property type="protein sequence ID" value="TCJ16978.1"/>
    <property type="molecule type" value="Genomic_DNA"/>
</dbReference>
<keyword evidence="3 13" id="KW-0808">Transferase</keyword>
<comment type="caution">
    <text evidence="13">The sequence shown here is derived from an EMBL/GenBank/DDBJ whole genome shotgun (WGS) entry which is preliminary data.</text>
</comment>
<dbReference type="Pfam" id="PF00294">
    <property type="entry name" value="PfkB"/>
    <property type="match status" value="1"/>
</dbReference>
<keyword evidence="4 13" id="KW-0548">Nucleotidyltransferase</keyword>
<protein>
    <recommendedName>
        <fullName evidence="2">D-glycero-beta-D-manno-heptose 1-phosphate adenylyltransferase</fullName>
        <ecNumber evidence="2">2.7.7.70</ecNumber>
    </recommendedName>
</protein>
<dbReference type="NCBIfam" id="TIGR00125">
    <property type="entry name" value="cyt_tran_rel"/>
    <property type="match status" value="1"/>
</dbReference>
<dbReference type="PROSITE" id="PS00584">
    <property type="entry name" value="PFKB_KINASES_2"/>
    <property type="match status" value="1"/>
</dbReference>
<evidence type="ECO:0000256" key="3">
    <source>
        <dbReference type="ARBA" id="ARBA00022679"/>
    </source>
</evidence>
<evidence type="ECO:0000313" key="13">
    <source>
        <dbReference type="EMBL" id="TCJ16978.1"/>
    </source>
</evidence>
<evidence type="ECO:0000256" key="2">
    <source>
        <dbReference type="ARBA" id="ARBA00012519"/>
    </source>
</evidence>
<accession>A0A4R1BII7</accession>
<dbReference type="SUPFAM" id="SSF53613">
    <property type="entry name" value="Ribokinase-like"/>
    <property type="match status" value="1"/>
</dbReference>
<dbReference type="GO" id="GO:0009244">
    <property type="term" value="P:lipopolysaccharide core region biosynthetic process"/>
    <property type="evidence" value="ECO:0007669"/>
    <property type="project" value="UniProtKB-UniPathway"/>
</dbReference>
<evidence type="ECO:0000256" key="5">
    <source>
        <dbReference type="ARBA" id="ARBA00022741"/>
    </source>
</evidence>
<keyword evidence="14" id="KW-1185">Reference proteome</keyword>
<organism evidence="13 14">
    <name type="scientific">Rubrobacter taiwanensis</name>
    <dbReference type="NCBI Taxonomy" id="185139"/>
    <lineage>
        <taxon>Bacteria</taxon>
        <taxon>Bacillati</taxon>
        <taxon>Actinomycetota</taxon>
        <taxon>Rubrobacteria</taxon>
        <taxon>Rubrobacterales</taxon>
        <taxon>Rubrobacteraceae</taxon>
        <taxon>Rubrobacter</taxon>
    </lineage>
</organism>
<dbReference type="InterPro" id="IPR014729">
    <property type="entry name" value="Rossmann-like_a/b/a_fold"/>
</dbReference>
<evidence type="ECO:0000256" key="7">
    <source>
        <dbReference type="ARBA" id="ARBA00022840"/>
    </source>
</evidence>
<dbReference type="PANTHER" id="PTHR43793">
    <property type="entry name" value="FAD SYNTHASE"/>
    <property type="match status" value="1"/>
</dbReference>
<dbReference type="InterPro" id="IPR004821">
    <property type="entry name" value="Cyt_trans-like"/>
</dbReference>
<dbReference type="OrthoDB" id="9802794at2"/>
<keyword evidence="8" id="KW-0511">Multifunctional enzyme</keyword>